<name>A0A1U9UVJ5_CUPNE</name>
<feature type="transmembrane region" description="Helical" evidence="5">
    <location>
        <begin position="326"/>
        <end position="346"/>
    </location>
</feature>
<feature type="transmembrane region" description="Helical" evidence="5">
    <location>
        <begin position="100"/>
        <end position="119"/>
    </location>
</feature>
<evidence type="ECO:0000259" key="6">
    <source>
        <dbReference type="PROSITE" id="PS50801"/>
    </source>
</evidence>
<evidence type="ECO:0000313" key="8">
    <source>
        <dbReference type="Proteomes" id="UP000189627"/>
    </source>
</evidence>
<dbReference type="GO" id="GO:0016020">
    <property type="term" value="C:membrane"/>
    <property type="evidence" value="ECO:0007669"/>
    <property type="project" value="UniProtKB-SubCell"/>
</dbReference>
<feature type="domain" description="STAS" evidence="6">
    <location>
        <begin position="439"/>
        <end position="553"/>
    </location>
</feature>
<evidence type="ECO:0000313" key="7">
    <source>
        <dbReference type="EMBL" id="AQV96703.1"/>
    </source>
</evidence>
<dbReference type="Proteomes" id="UP000189627">
    <property type="component" value="Chromosome 2"/>
</dbReference>
<feature type="transmembrane region" description="Helical" evidence="5">
    <location>
        <begin position="382"/>
        <end position="414"/>
    </location>
</feature>
<proteinExistence type="predicted"/>
<dbReference type="CDD" id="cd07042">
    <property type="entry name" value="STAS_SulP_like_sulfate_transporter"/>
    <property type="match status" value="1"/>
</dbReference>
<reference evidence="8" key="1">
    <citation type="submission" date="2017-02" db="EMBL/GenBank/DDBJ databases">
        <title>Complete genome sequence of Cupriavidus necator strain NH9, a 3-chlorobenzoate degrader.</title>
        <authorList>
            <person name="Moriuchi R."/>
            <person name="Dohra H."/>
            <person name="Ogawa N."/>
        </authorList>
    </citation>
    <scope>NUCLEOTIDE SEQUENCE [LARGE SCALE GENOMIC DNA]</scope>
    <source>
        <strain evidence="8">NH9</strain>
    </source>
</reference>
<comment type="subcellular location">
    <subcellularLocation>
        <location evidence="1">Membrane</location>
        <topology evidence="1">Multi-pass membrane protein</topology>
    </subcellularLocation>
</comment>
<evidence type="ECO:0000256" key="4">
    <source>
        <dbReference type="ARBA" id="ARBA00023136"/>
    </source>
</evidence>
<dbReference type="Pfam" id="PF01740">
    <property type="entry name" value="STAS"/>
    <property type="match status" value="1"/>
</dbReference>
<feature type="transmembrane region" description="Helical" evidence="5">
    <location>
        <begin position="253"/>
        <end position="276"/>
    </location>
</feature>
<dbReference type="SUPFAM" id="SSF52091">
    <property type="entry name" value="SpoIIaa-like"/>
    <property type="match status" value="1"/>
</dbReference>
<sequence length="559" mass="58660">MASGSVSLPIPRWLHGYRKEWAAPDAVAGLTVAAVVIPKALAYATIAGLPVQVGLYTVFAPMLLYALLGSSRTLSVSTTTTLAILVAAALSRLGPHPDPSTLVVASATLAFLVGVMLLAARLLRLGFVADFISEPVLVGFKAGIGVVIVVDQIPKLLGIHIQKGSFFHNLLAIAQGIPHASLATAAVGIAMVAILLAMEHWLPRAPAPLVAVAAGIAGVSFLNLPAFGVAIVGQVPTGLPPLTLPDVALMQQLWPGALGVALMSFTESIAAGRAFAKSGEPPPSANRELMATGCANLGGAFLGAMAAGGGTTQTAVNQMSGARSQLAGLVTALASLGTMLLLAPLVGLMPEATLAAVVIVYSVTLIRPADFRVILSVRRTEFSWALIAMAGVVVLGTLEGIVIAIIVSLLALAYQTSDPPLYVLVRKPNTNVFRPRSDEHPDDETIPGLLMLRPEGRVYFANARRIGHKFRPLVAQAMPKVVVFDLAGVSDLEYTALLMLIEAEKRLREENGVLLWLVGMNPDVFAMVRRSPLGETLTRDRMFFTLDLAVARFQAAQAS</sequence>
<dbReference type="InterPro" id="IPR036513">
    <property type="entry name" value="STAS_dom_sf"/>
</dbReference>
<accession>A0A1U9UVJ5</accession>
<feature type="transmembrane region" description="Helical" evidence="5">
    <location>
        <begin position="170"/>
        <end position="197"/>
    </location>
</feature>
<feature type="transmembrane region" description="Helical" evidence="5">
    <location>
        <begin position="74"/>
        <end position="94"/>
    </location>
</feature>
<protein>
    <submittedName>
        <fullName evidence="7">Sodium-independent anion transporter</fullName>
    </submittedName>
</protein>
<feature type="transmembrane region" description="Helical" evidence="5">
    <location>
        <begin position="131"/>
        <end position="150"/>
    </location>
</feature>
<dbReference type="PROSITE" id="PS50801">
    <property type="entry name" value="STAS"/>
    <property type="match status" value="1"/>
</dbReference>
<dbReference type="RefSeq" id="WP_078199139.1">
    <property type="nucleotide sequence ID" value="NZ_CP017758.1"/>
</dbReference>
<dbReference type="InterPro" id="IPR002645">
    <property type="entry name" value="STAS_dom"/>
</dbReference>
<organism evidence="7 8">
    <name type="scientific">Cupriavidus necator</name>
    <name type="common">Alcaligenes eutrophus</name>
    <name type="synonym">Ralstonia eutropha</name>
    <dbReference type="NCBI Taxonomy" id="106590"/>
    <lineage>
        <taxon>Bacteria</taxon>
        <taxon>Pseudomonadati</taxon>
        <taxon>Pseudomonadota</taxon>
        <taxon>Betaproteobacteria</taxon>
        <taxon>Burkholderiales</taxon>
        <taxon>Burkholderiaceae</taxon>
        <taxon>Cupriavidus</taxon>
    </lineage>
</organism>
<keyword evidence="3 5" id="KW-1133">Transmembrane helix</keyword>
<gene>
    <name evidence="7" type="ORF">BJN34_22840</name>
</gene>
<evidence type="ECO:0000256" key="2">
    <source>
        <dbReference type="ARBA" id="ARBA00022692"/>
    </source>
</evidence>
<dbReference type="PANTHER" id="PTHR11814">
    <property type="entry name" value="SULFATE TRANSPORTER"/>
    <property type="match status" value="1"/>
</dbReference>
<evidence type="ECO:0000256" key="3">
    <source>
        <dbReference type="ARBA" id="ARBA00022989"/>
    </source>
</evidence>
<evidence type="ECO:0000256" key="1">
    <source>
        <dbReference type="ARBA" id="ARBA00004141"/>
    </source>
</evidence>
<dbReference type="Gene3D" id="3.30.750.24">
    <property type="entry name" value="STAS domain"/>
    <property type="match status" value="1"/>
</dbReference>
<feature type="transmembrane region" description="Helical" evidence="5">
    <location>
        <begin position="47"/>
        <end position="67"/>
    </location>
</feature>
<dbReference type="EMBL" id="CP017758">
    <property type="protein sequence ID" value="AQV96703.1"/>
    <property type="molecule type" value="Genomic_DNA"/>
</dbReference>
<dbReference type="InterPro" id="IPR001902">
    <property type="entry name" value="SLC26A/SulP_fam"/>
</dbReference>
<keyword evidence="2 5" id="KW-0812">Transmembrane</keyword>
<dbReference type="KEGG" id="cuh:BJN34_22840"/>
<keyword evidence="4 5" id="KW-0472">Membrane</keyword>
<dbReference type="GO" id="GO:0055085">
    <property type="term" value="P:transmembrane transport"/>
    <property type="evidence" value="ECO:0007669"/>
    <property type="project" value="InterPro"/>
</dbReference>
<dbReference type="OrthoDB" id="9177189at2"/>
<feature type="transmembrane region" description="Helical" evidence="5">
    <location>
        <begin position="352"/>
        <end position="370"/>
    </location>
</feature>
<dbReference type="InterPro" id="IPR011547">
    <property type="entry name" value="SLC26A/SulP_dom"/>
</dbReference>
<dbReference type="AlphaFoldDB" id="A0A1U9UVJ5"/>
<dbReference type="Pfam" id="PF00916">
    <property type="entry name" value="Sulfate_transp"/>
    <property type="match status" value="1"/>
</dbReference>
<feature type="transmembrane region" description="Helical" evidence="5">
    <location>
        <begin position="209"/>
        <end position="233"/>
    </location>
</feature>
<evidence type="ECO:0000256" key="5">
    <source>
        <dbReference type="SAM" id="Phobius"/>
    </source>
</evidence>